<feature type="domain" description="HTH cro/C1-type" evidence="2">
    <location>
        <begin position="8"/>
        <end position="62"/>
    </location>
</feature>
<protein>
    <recommendedName>
        <fullName evidence="2">HTH cro/C1-type domain-containing protein</fullName>
    </recommendedName>
</protein>
<dbReference type="Gene3D" id="1.10.260.40">
    <property type="entry name" value="lambda repressor-like DNA-binding domains"/>
    <property type="match status" value="1"/>
</dbReference>
<dbReference type="SUPFAM" id="SSF47413">
    <property type="entry name" value="lambda repressor-like DNA-binding domains"/>
    <property type="match status" value="1"/>
</dbReference>
<evidence type="ECO:0000313" key="3">
    <source>
        <dbReference type="EMBL" id="KGF53721.1"/>
    </source>
</evidence>
<comment type="caution">
    <text evidence="3">The sequence shown here is derived from an EMBL/GenBank/DDBJ whole genome shotgun (WGS) entry which is preliminary data.</text>
</comment>
<keyword evidence="4" id="KW-1185">Reference proteome</keyword>
<dbReference type="InterPro" id="IPR010982">
    <property type="entry name" value="Lambda_DNA-bd_dom_sf"/>
</dbReference>
<dbReference type="EMBL" id="ADLO01000105">
    <property type="protein sequence ID" value="KGF53721.1"/>
    <property type="molecule type" value="Genomic_DNA"/>
</dbReference>
<dbReference type="PATRIC" id="fig|742738.3.peg.3648"/>
<dbReference type="PANTHER" id="PTHR46558:SF11">
    <property type="entry name" value="HTH-TYPE TRANSCRIPTIONAL REGULATOR XRE"/>
    <property type="match status" value="1"/>
</dbReference>
<dbReference type="Proteomes" id="UP000029585">
    <property type="component" value="Unassembled WGS sequence"/>
</dbReference>
<dbReference type="GO" id="GO:0003677">
    <property type="term" value="F:DNA binding"/>
    <property type="evidence" value="ECO:0007669"/>
    <property type="project" value="UniProtKB-KW"/>
</dbReference>
<proteinExistence type="predicted"/>
<dbReference type="SMART" id="SM00530">
    <property type="entry name" value="HTH_XRE"/>
    <property type="match status" value="1"/>
</dbReference>
<dbReference type="AlphaFoldDB" id="A0A096B436"/>
<dbReference type="PROSITE" id="PS50943">
    <property type="entry name" value="HTH_CROC1"/>
    <property type="match status" value="1"/>
</dbReference>
<keyword evidence="1" id="KW-0238">DNA-binding</keyword>
<dbReference type="HOGENOM" id="CLU_066192_4_4_9"/>
<gene>
    <name evidence="3" type="ORF">HMPREF9460_03541</name>
</gene>
<sequence length="123" mass="14601">MEQIGKRLRALREGVRLTQVNMAEILGVQQSRINRFETGRSTPPPEVFIKYADYFNVSMDYLYCRTDEPRGKLYDYQPQALKDKTEQNREMRAFIEMCFDPKAPVNKRLKEALFRIMEEGEQK</sequence>
<organism evidence="3 4">
    <name type="scientific">Flavonifractor plautii 1_3_50AFAA</name>
    <dbReference type="NCBI Taxonomy" id="742738"/>
    <lineage>
        <taxon>Bacteria</taxon>
        <taxon>Bacillati</taxon>
        <taxon>Bacillota</taxon>
        <taxon>Clostridia</taxon>
        <taxon>Eubacteriales</taxon>
        <taxon>Oscillospiraceae</taxon>
        <taxon>Flavonifractor</taxon>
    </lineage>
</organism>
<reference evidence="3 4" key="1">
    <citation type="submission" date="2011-08" db="EMBL/GenBank/DDBJ databases">
        <title>The Genome Sequence of Clostridium orbiscindens 1_3_50AFAA.</title>
        <authorList>
            <consortium name="The Broad Institute Genome Sequencing Platform"/>
            <person name="Earl A."/>
            <person name="Ward D."/>
            <person name="Feldgarden M."/>
            <person name="Gevers D."/>
            <person name="Daigneault M."/>
            <person name="Strauss J."/>
            <person name="Allen-Vercoe E."/>
            <person name="Young S.K."/>
            <person name="Zeng Q."/>
            <person name="Gargeya S."/>
            <person name="Fitzgerald M."/>
            <person name="Haas B."/>
            <person name="Abouelleil A."/>
            <person name="Alvarado L."/>
            <person name="Arachchi H.M."/>
            <person name="Berlin A."/>
            <person name="Brown A."/>
            <person name="Chapman S.B."/>
            <person name="Chen Z."/>
            <person name="Dunbar C."/>
            <person name="Freedman E."/>
            <person name="Gearin G."/>
            <person name="Gellesch M."/>
            <person name="Goldberg J."/>
            <person name="Griggs A."/>
            <person name="Gujja S."/>
            <person name="Heiman D."/>
            <person name="Howarth C."/>
            <person name="Larson L."/>
            <person name="Lui A."/>
            <person name="MacDonald P.J.P."/>
            <person name="Montmayeur A."/>
            <person name="Murphy C."/>
            <person name="Neiman D."/>
            <person name="Pearson M."/>
            <person name="Priest M."/>
            <person name="Roberts A."/>
            <person name="Saif S."/>
            <person name="Shea T."/>
            <person name="Shenoy N."/>
            <person name="Sisk P."/>
            <person name="Stolte C."/>
            <person name="Sykes S."/>
            <person name="Wortman J."/>
            <person name="Nusbaum C."/>
            <person name="Birren B."/>
        </authorList>
    </citation>
    <scope>NUCLEOTIDE SEQUENCE [LARGE SCALE GENOMIC DNA]</scope>
    <source>
        <strain evidence="3 4">1_3_50AFAA</strain>
    </source>
</reference>
<dbReference type="Pfam" id="PF01381">
    <property type="entry name" value="HTH_3"/>
    <property type="match status" value="1"/>
</dbReference>
<dbReference type="PANTHER" id="PTHR46558">
    <property type="entry name" value="TRACRIPTIONAL REGULATORY PROTEIN-RELATED-RELATED"/>
    <property type="match status" value="1"/>
</dbReference>
<dbReference type="eggNOG" id="COG1396">
    <property type="taxonomic scope" value="Bacteria"/>
</dbReference>
<evidence type="ECO:0000256" key="1">
    <source>
        <dbReference type="ARBA" id="ARBA00023125"/>
    </source>
</evidence>
<dbReference type="RefSeq" id="WP_044942934.1">
    <property type="nucleotide sequence ID" value="NZ_KN174166.1"/>
</dbReference>
<name>A0A096B436_FLAPL</name>
<dbReference type="InterPro" id="IPR001387">
    <property type="entry name" value="Cro/C1-type_HTH"/>
</dbReference>
<evidence type="ECO:0000259" key="2">
    <source>
        <dbReference type="PROSITE" id="PS50943"/>
    </source>
</evidence>
<evidence type="ECO:0000313" key="4">
    <source>
        <dbReference type="Proteomes" id="UP000029585"/>
    </source>
</evidence>
<accession>A0A096B436</accession>
<dbReference type="CDD" id="cd00093">
    <property type="entry name" value="HTH_XRE"/>
    <property type="match status" value="1"/>
</dbReference>